<dbReference type="InterPro" id="IPR002110">
    <property type="entry name" value="Ankyrin_rpt"/>
</dbReference>
<keyword evidence="1" id="KW-0677">Repeat</keyword>
<gene>
    <name evidence="4" type="ORF">BSAL_07355</name>
</gene>
<dbReference type="PANTHER" id="PTHR24126:SF14">
    <property type="entry name" value="ANK_REP_REGION DOMAIN-CONTAINING PROTEIN"/>
    <property type="match status" value="1"/>
</dbReference>
<dbReference type="VEuPathDB" id="TriTrypDB:BSAL_07355"/>
<feature type="repeat" description="ANK" evidence="3">
    <location>
        <begin position="226"/>
        <end position="258"/>
    </location>
</feature>
<dbReference type="Gene3D" id="1.25.40.20">
    <property type="entry name" value="Ankyrin repeat-containing domain"/>
    <property type="match status" value="2"/>
</dbReference>
<keyword evidence="5" id="KW-1185">Reference proteome</keyword>
<dbReference type="Proteomes" id="UP000051952">
    <property type="component" value="Unassembled WGS sequence"/>
</dbReference>
<dbReference type="PROSITE" id="PS50088">
    <property type="entry name" value="ANK_REPEAT"/>
    <property type="match status" value="2"/>
</dbReference>
<dbReference type="SUPFAM" id="SSF48403">
    <property type="entry name" value="Ankyrin repeat"/>
    <property type="match status" value="1"/>
</dbReference>
<evidence type="ECO:0000256" key="1">
    <source>
        <dbReference type="ARBA" id="ARBA00022737"/>
    </source>
</evidence>
<dbReference type="PANTHER" id="PTHR24126">
    <property type="entry name" value="ANKYRIN REPEAT, PH AND SEC7 DOMAIN CONTAINING PROTEIN SECG-RELATED"/>
    <property type="match status" value="1"/>
</dbReference>
<proteinExistence type="predicted"/>
<evidence type="ECO:0000256" key="3">
    <source>
        <dbReference type="PROSITE-ProRule" id="PRU00023"/>
    </source>
</evidence>
<evidence type="ECO:0000313" key="5">
    <source>
        <dbReference type="Proteomes" id="UP000051952"/>
    </source>
</evidence>
<evidence type="ECO:0000313" key="4">
    <source>
        <dbReference type="EMBL" id="CUI14522.1"/>
    </source>
</evidence>
<sequence length="266" mass="29355">MASSLREEKNVILCDIFAFARKRTKSTSHFMTEAAVSQHLSELCRSGSIEAIIRKVALECDDQSVAINWQDADGRTAFHWAIGLRCWDVAKALMGEPHRCDVCTIDKDGCSPLMSACAVDAPDEIILALLERCSRTANAESASLLDTTDSSGNTAFMLAASKGNVSAIRKLAHAGCDVFAQNRRGQTALHRSVSRGQMDAVEELILVCKTLDRKIRIKFINTQDVEGNTALHYASLENNQELGQYLLRNGADREVRNKQGKTFYEL</sequence>
<dbReference type="Pfam" id="PF12796">
    <property type="entry name" value="Ank_2"/>
    <property type="match status" value="2"/>
</dbReference>
<dbReference type="OrthoDB" id="1577640at2759"/>
<keyword evidence="2 3" id="KW-0040">ANK repeat</keyword>
<organism evidence="4 5">
    <name type="scientific">Bodo saltans</name>
    <name type="common">Flagellated protozoan</name>
    <dbReference type="NCBI Taxonomy" id="75058"/>
    <lineage>
        <taxon>Eukaryota</taxon>
        <taxon>Discoba</taxon>
        <taxon>Euglenozoa</taxon>
        <taxon>Kinetoplastea</taxon>
        <taxon>Metakinetoplastina</taxon>
        <taxon>Eubodonida</taxon>
        <taxon>Bodonidae</taxon>
        <taxon>Bodo</taxon>
    </lineage>
</organism>
<dbReference type="AlphaFoldDB" id="A0A0S4KHT8"/>
<dbReference type="InterPro" id="IPR036770">
    <property type="entry name" value="Ankyrin_rpt-contain_sf"/>
</dbReference>
<accession>A0A0S4KHT8</accession>
<feature type="repeat" description="ANK" evidence="3">
    <location>
        <begin position="151"/>
        <end position="183"/>
    </location>
</feature>
<dbReference type="SMART" id="SM00248">
    <property type="entry name" value="ANK"/>
    <property type="match status" value="5"/>
</dbReference>
<reference evidence="5" key="1">
    <citation type="submission" date="2015-09" db="EMBL/GenBank/DDBJ databases">
        <authorList>
            <consortium name="Pathogen Informatics"/>
        </authorList>
    </citation>
    <scope>NUCLEOTIDE SEQUENCE [LARGE SCALE GENOMIC DNA]</scope>
    <source>
        <strain evidence="5">Lake Konstanz</strain>
    </source>
</reference>
<dbReference type="OMA" id="INWQDAD"/>
<evidence type="ECO:0000256" key="2">
    <source>
        <dbReference type="ARBA" id="ARBA00023043"/>
    </source>
</evidence>
<dbReference type="EMBL" id="CYKH01001404">
    <property type="protein sequence ID" value="CUI14522.1"/>
    <property type="molecule type" value="Genomic_DNA"/>
</dbReference>
<name>A0A0S4KHT8_BODSA</name>
<dbReference type="PROSITE" id="PS50297">
    <property type="entry name" value="ANK_REP_REGION"/>
    <property type="match status" value="2"/>
</dbReference>
<protein>
    <submittedName>
        <fullName evidence="4">Ankyrin repeat protein, putative</fullName>
    </submittedName>
</protein>